<dbReference type="AlphaFoldDB" id="A0AAV7UEI5"/>
<gene>
    <name evidence="1" type="ORF">NDU88_004129</name>
</gene>
<sequence>MARPPRGRFMKKVDPMRSLELERWCKDRASELREQAFKEGFDVGAFFVFCGPSGVPGRFLMCHDLAWLSRYTSVLCLTPYIQAAKRPATQAGPKVCSAIGNNPPPSAACLTMWSHGLDEPRPLAPM</sequence>
<comment type="caution">
    <text evidence="1">The sequence shown here is derived from an EMBL/GenBank/DDBJ whole genome shotgun (WGS) entry which is preliminary data.</text>
</comment>
<name>A0AAV7UEI5_PLEWA</name>
<proteinExistence type="predicted"/>
<accession>A0AAV7UEI5</accession>
<reference evidence="1" key="1">
    <citation type="journal article" date="2022" name="bioRxiv">
        <title>Sequencing and chromosome-scale assembly of the giantPleurodeles waltlgenome.</title>
        <authorList>
            <person name="Brown T."/>
            <person name="Elewa A."/>
            <person name="Iarovenko S."/>
            <person name="Subramanian E."/>
            <person name="Araus A.J."/>
            <person name="Petzold A."/>
            <person name="Susuki M."/>
            <person name="Suzuki K.-i.T."/>
            <person name="Hayashi T."/>
            <person name="Toyoda A."/>
            <person name="Oliveira C."/>
            <person name="Osipova E."/>
            <person name="Leigh N.D."/>
            <person name="Simon A."/>
            <person name="Yun M.H."/>
        </authorList>
    </citation>
    <scope>NUCLEOTIDE SEQUENCE</scope>
    <source>
        <strain evidence="1">20211129_DDA</strain>
        <tissue evidence="1">Liver</tissue>
    </source>
</reference>
<evidence type="ECO:0000313" key="2">
    <source>
        <dbReference type="Proteomes" id="UP001066276"/>
    </source>
</evidence>
<keyword evidence="2" id="KW-1185">Reference proteome</keyword>
<dbReference type="EMBL" id="JANPWB010000005">
    <property type="protein sequence ID" value="KAJ1187353.1"/>
    <property type="molecule type" value="Genomic_DNA"/>
</dbReference>
<organism evidence="1 2">
    <name type="scientific">Pleurodeles waltl</name>
    <name type="common">Iberian ribbed newt</name>
    <dbReference type="NCBI Taxonomy" id="8319"/>
    <lineage>
        <taxon>Eukaryota</taxon>
        <taxon>Metazoa</taxon>
        <taxon>Chordata</taxon>
        <taxon>Craniata</taxon>
        <taxon>Vertebrata</taxon>
        <taxon>Euteleostomi</taxon>
        <taxon>Amphibia</taxon>
        <taxon>Batrachia</taxon>
        <taxon>Caudata</taxon>
        <taxon>Salamandroidea</taxon>
        <taxon>Salamandridae</taxon>
        <taxon>Pleurodelinae</taxon>
        <taxon>Pleurodeles</taxon>
    </lineage>
</organism>
<evidence type="ECO:0000313" key="1">
    <source>
        <dbReference type="EMBL" id="KAJ1187353.1"/>
    </source>
</evidence>
<dbReference type="Proteomes" id="UP001066276">
    <property type="component" value="Chromosome 3_1"/>
</dbReference>
<protein>
    <submittedName>
        <fullName evidence="1">Uncharacterized protein</fullName>
    </submittedName>
</protein>